<dbReference type="AlphaFoldDB" id="A0A4R6PNH6"/>
<comment type="function">
    <text evidence="7">Catalyzes the transfer of the diacylglyceryl group from phosphatidylglycerol to the sulfhydryl group of the N-terminal cysteine of a prolipoprotein, the first step in the formation of mature lipoproteins.</text>
</comment>
<comment type="caution">
    <text evidence="8">The sequence shown here is derived from an EMBL/GenBank/DDBJ whole genome shotgun (WGS) entry which is preliminary data.</text>
</comment>
<evidence type="ECO:0000313" key="9">
    <source>
        <dbReference type="Proteomes" id="UP000295531"/>
    </source>
</evidence>
<protein>
    <recommendedName>
        <fullName evidence="7">Phosphatidylglycerol--prolipoprotein diacylglyceryl transferase</fullName>
        <ecNumber evidence="7">2.5.1.145</ecNumber>
    </recommendedName>
</protein>
<keyword evidence="3 7" id="KW-0808">Transferase</keyword>
<dbReference type="NCBIfam" id="TIGR00544">
    <property type="entry name" value="lgt"/>
    <property type="match status" value="1"/>
</dbReference>
<keyword evidence="6 7" id="KW-0472">Membrane</keyword>
<dbReference type="Pfam" id="PF01790">
    <property type="entry name" value="LGT"/>
    <property type="match status" value="1"/>
</dbReference>
<feature type="transmembrane region" description="Helical" evidence="7">
    <location>
        <begin position="61"/>
        <end position="81"/>
    </location>
</feature>
<reference evidence="8 9" key="1">
    <citation type="submission" date="2019-03" db="EMBL/GenBank/DDBJ databases">
        <title>Freshwater and sediment microbial communities from various areas in North America, analyzing microbe dynamics in response to fracking.</title>
        <authorList>
            <person name="Lamendella R."/>
        </authorList>
    </citation>
    <scope>NUCLEOTIDE SEQUENCE [LARGE SCALE GENOMIC DNA]</scope>
    <source>
        <strain evidence="8 9">18_TX</strain>
    </source>
</reference>
<feature type="binding site" evidence="7">
    <location>
        <position position="144"/>
    </location>
    <ligand>
        <name>a 1,2-diacyl-sn-glycero-3-phospho-(1'-sn-glycerol)</name>
        <dbReference type="ChEBI" id="CHEBI:64716"/>
    </ligand>
</feature>
<keyword evidence="2 7" id="KW-1003">Cell membrane</keyword>
<accession>A0A4R6PNH6</accession>
<feature type="transmembrane region" description="Helical" evidence="7">
    <location>
        <begin position="20"/>
        <end position="41"/>
    </location>
</feature>
<keyword evidence="5 7" id="KW-1133">Transmembrane helix</keyword>
<evidence type="ECO:0000313" key="8">
    <source>
        <dbReference type="EMBL" id="TDP40132.1"/>
    </source>
</evidence>
<evidence type="ECO:0000256" key="2">
    <source>
        <dbReference type="ARBA" id="ARBA00022475"/>
    </source>
</evidence>
<dbReference type="EMBL" id="SNXI01000002">
    <property type="protein sequence ID" value="TDP40132.1"/>
    <property type="molecule type" value="Genomic_DNA"/>
</dbReference>
<feature type="transmembrane region" description="Helical" evidence="7">
    <location>
        <begin position="179"/>
        <end position="197"/>
    </location>
</feature>
<evidence type="ECO:0000256" key="1">
    <source>
        <dbReference type="ARBA" id="ARBA00007150"/>
    </source>
</evidence>
<keyword evidence="4 7" id="KW-0812">Transmembrane</keyword>
<name>A0A4R6PNH6_9GAMM</name>
<proteinExistence type="inferred from homology"/>
<evidence type="ECO:0000256" key="7">
    <source>
        <dbReference type="HAMAP-Rule" id="MF_01147"/>
    </source>
</evidence>
<feature type="transmembrane region" description="Helical" evidence="7">
    <location>
        <begin position="233"/>
        <end position="257"/>
    </location>
</feature>
<feature type="transmembrane region" description="Helical" evidence="7">
    <location>
        <begin position="125"/>
        <end position="145"/>
    </location>
</feature>
<dbReference type="RefSeq" id="WP_133538608.1">
    <property type="nucleotide sequence ID" value="NZ_SNXI01000002.1"/>
</dbReference>
<dbReference type="EC" id="2.5.1.145" evidence="7"/>
<dbReference type="Proteomes" id="UP000295531">
    <property type="component" value="Unassembled WGS sequence"/>
</dbReference>
<comment type="similarity">
    <text evidence="1 7">Belongs to the Lgt family.</text>
</comment>
<dbReference type="PANTHER" id="PTHR30589:SF0">
    <property type="entry name" value="PHOSPHATIDYLGLYCEROL--PROLIPOPROTEIN DIACYLGLYCERYL TRANSFERASE"/>
    <property type="match status" value="1"/>
</dbReference>
<evidence type="ECO:0000256" key="5">
    <source>
        <dbReference type="ARBA" id="ARBA00022989"/>
    </source>
</evidence>
<feature type="transmembrane region" description="Helical" evidence="7">
    <location>
        <begin position="204"/>
        <end position="221"/>
    </location>
</feature>
<dbReference type="InterPro" id="IPR001640">
    <property type="entry name" value="Lgt"/>
</dbReference>
<evidence type="ECO:0000256" key="6">
    <source>
        <dbReference type="ARBA" id="ARBA00023136"/>
    </source>
</evidence>
<feature type="transmembrane region" description="Helical" evidence="7">
    <location>
        <begin position="101"/>
        <end position="118"/>
    </location>
</feature>
<organism evidence="8 9">
    <name type="scientific">Idiomarina aquatica</name>
    <dbReference type="NCBI Taxonomy" id="1327752"/>
    <lineage>
        <taxon>Bacteria</taxon>
        <taxon>Pseudomonadati</taxon>
        <taxon>Pseudomonadota</taxon>
        <taxon>Gammaproteobacteria</taxon>
        <taxon>Alteromonadales</taxon>
        <taxon>Idiomarinaceae</taxon>
        <taxon>Idiomarina</taxon>
    </lineage>
</organism>
<keyword evidence="8" id="KW-0449">Lipoprotein</keyword>
<comment type="pathway">
    <text evidence="7">Protein modification; lipoprotein biosynthesis (diacylglyceryl transfer).</text>
</comment>
<dbReference type="GO" id="GO:0005886">
    <property type="term" value="C:plasma membrane"/>
    <property type="evidence" value="ECO:0007669"/>
    <property type="project" value="UniProtKB-SubCell"/>
</dbReference>
<dbReference type="GO" id="GO:0008961">
    <property type="term" value="F:phosphatidylglycerol-prolipoprotein diacylglyceryl transferase activity"/>
    <property type="evidence" value="ECO:0007669"/>
    <property type="project" value="UniProtKB-UniRule"/>
</dbReference>
<dbReference type="PANTHER" id="PTHR30589">
    <property type="entry name" value="PROLIPOPROTEIN DIACYLGLYCERYL TRANSFERASE"/>
    <property type="match status" value="1"/>
</dbReference>
<dbReference type="GO" id="GO:0042158">
    <property type="term" value="P:lipoprotein biosynthetic process"/>
    <property type="evidence" value="ECO:0007669"/>
    <property type="project" value="UniProtKB-UniRule"/>
</dbReference>
<gene>
    <name evidence="7" type="primary">lgt</name>
    <name evidence="8" type="ORF">DEU29_10232</name>
</gene>
<evidence type="ECO:0000256" key="3">
    <source>
        <dbReference type="ARBA" id="ARBA00022679"/>
    </source>
</evidence>
<comment type="subcellular location">
    <subcellularLocation>
        <location evidence="7">Cell membrane</location>
        <topology evidence="7">Multi-pass membrane protein</topology>
    </subcellularLocation>
</comment>
<dbReference type="OrthoDB" id="871140at2"/>
<sequence length="268" mass="30316">MPPTDFWQFPTIDPVILHIWGPIAIRWYGLAYIAGFAFAFWWGNRQAKRSDHWTKDQFSDLLFWCFLGVVLGGRIGYVLFYKFGSFIDNPLFLFQVFDGGMSFHGGLLGVIVAMFAYAKAKQRPVLQVGDFIAPLVPMGLFFGRLGNFINGELWGRVTDVPWAIVFPSGGPVPRHPSQLYEALLEGLLLFFIIWWFQKQPRGRGAISGLFLLGYGVARFVVEFFREPDAHLGLLSLGMSMGQWLTIPMILLGIGLLYRASQQQKVAQP</sequence>
<dbReference type="UniPathway" id="UPA00664"/>
<dbReference type="PROSITE" id="PS01311">
    <property type="entry name" value="LGT"/>
    <property type="match status" value="1"/>
</dbReference>
<comment type="catalytic activity">
    <reaction evidence="7">
        <text>L-cysteinyl-[prolipoprotein] + a 1,2-diacyl-sn-glycero-3-phospho-(1'-sn-glycerol) = an S-1,2-diacyl-sn-glyceryl-L-cysteinyl-[prolipoprotein] + sn-glycerol 1-phosphate + H(+)</text>
        <dbReference type="Rhea" id="RHEA:56712"/>
        <dbReference type="Rhea" id="RHEA-COMP:14679"/>
        <dbReference type="Rhea" id="RHEA-COMP:14680"/>
        <dbReference type="ChEBI" id="CHEBI:15378"/>
        <dbReference type="ChEBI" id="CHEBI:29950"/>
        <dbReference type="ChEBI" id="CHEBI:57685"/>
        <dbReference type="ChEBI" id="CHEBI:64716"/>
        <dbReference type="ChEBI" id="CHEBI:140658"/>
        <dbReference type="EC" id="2.5.1.145"/>
    </reaction>
</comment>
<evidence type="ECO:0000256" key="4">
    <source>
        <dbReference type="ARBA" id="ARBA00022692"/>
    </source>
</evidence>
<keyword evidence="9" id="KW-1185">Reference proteome</keyword>
<dbReference type="HAMAP" id="MF_01147">
    <property type="entry name" value="Lgt"/>
    <property type="match status" value="1"/>
</dbReference>